<keyword evidence="3" id="KW-0732">Signal</keyword>
<keyword evidence="2" id="KW-0472">Membrane</keyword>
<feature type="chain" id="PRO_5046618249" evidence="3">
    <location>
        <begin position="29"/>
        <end position="486"/>
    </location>
</feature>
<keyword evidence="2" id="KW-0812">Transmembrane</keyword>
<dbReference type="NCBIfam" id="TIGR03934">
    <property type="entry name" value="TQXA_dom"/>
    <property type="match status" value="1"/>
</dbReference>
<feature type="domain" description="Thioester" evidence="5">
    <location>
        <begin position="87"/>
        <end position="188"/>
    </location>
</feature>
<feature type="region of interest" description="Disordered" evidence="1">
    <location>
        <begin position="400"/>
        <end position="451"/>
    </location>
</feature>
<feature type="compositionally biased region" description="Low complexity" evidence="1">
    <location>
        <begin position="409"/>
        <end position="439"/>
    </location>
</feature>
<proteinExistence type="predicted"/>
<dbReference type="InterPro" id="IPR008475">
    <property type="entry name" value="PLipase_C_C"/>
</dbReference>
<evidence type="ECO:0000256" key="3">
    <source>
        <dbReference type="SAM" id="SignalP"/>
    </source>
</evidence>
<evidence type="ECO:0000313" key="7">
    <source>
        <dbReference type="Proteomes" id="UP000037020"/>
    </source>
</evidence>
<evidence type="ECO:0000256" key="1">
    <source>
        <dbReference type="SAM" id="MobiDB-lite"/>
    </source>
</evidence>
<comment type="caution">
    <text evidence="6">The sequence shown here is derived from an EMBL/GenBank/DDBJ whole genome shotgun (WGS) entry which is preliminary data.</text>
</comment>
<dbReference type="NCBIfam" id="TIGR01167">
    <property type="entry name" value="LPXTG_anchor"/>
    <property type="match status" value="1"/>
</dbReference>
<feature type="transmembrane region" description="Helical" evidence="2">
    <location>
        <begin position="457"/>
        <end position="476"/>
    </location>
</feature>
<evidence type="ECO:0000259" key="4">
    <source>
        <dbReference type="Pfam" id="PF05506"/>
    </source>
</evidence>
<evidence type="ECO:0000256" key="2">
    <source>
        <dbReference type="SAM" id="Phobius"/>
    </source>
</evidence>
<name>A0ABR5JB01_9ACTN</name>
<dbReference type="EMBL" id="LGUT01000697">
    <property type="protein sequence ID" value="KOG90493.1"/>
    <property type="molecule type" value="Genomic_DNA"/>
</dbReference>
<dbReference type="Proteomes" id="UP000037020">
    <property type="component" value="Unassembled WGS sequence"/>
</dbReference>
<accession>A0ABR5JB01</accession>
<dbReference type="RefSeq" id="WP_030875670.1">
    <property type="nucleotide sequence ID" value="NZ_JBIRHZ010000001.1"/>
</dbReference>
<organism evidence="6 7">
    <name type="scientific">Streptomyces varsoviensis</name>
    <dbReference type="NCBI Taxonomy" id="67373"/>
    <lineage>
        <taxon>Bacteria</taxon>
        <taxon>Bacillati</taxon>
        <taxon>Actinomycetota</taxon>
        <taxon>Actinomycetes</taxon>
        <taxon>Kitasatosporales</taxon>
        <taxon>Streptomycetaceae</taxon>
        <taxon>Streptomyces</taxon>
    </lineage>
</organism>
<dbReference type="NCBIfam" id="NF041528">
    <property type="entry name" value="strep_LAETG"/>
    <property type="match status" value="1"/>
</dbReference>
<dbReference type="Pfam" id="PF08341">
    <property type="entry name" value="TED"/>
    <property type="match status" value="1"/>
</dbReference>
<protein>
    <submittedName>
        <fullName evidence="6">Peptidase</fullName>
    </submittedName>
</protein>
<reference evidence="6 7" key="1">
    <citation type="submission" date="2015-07" db="EMBL/GenBank/DDBJ databases">
        <authorList>
            <person name="Ju K.-S."/>
            <person name="Doroghazi J.R."/>
            <person name="Metcalf W.W."/>
        </authorList>
    </citation>
    <scope>NUCLEOTIDE SEQUENCE [LARGE SCALE GENOMIC DNA]</scope>
    <source>
        <strain evidence="6 7">NRRL B-3589</strain>
    </source>
</reference>
<gene>
    <name evidence="6" type="ORF">ADK38_08440</name>
</gene>
<feature type="domain" description="Bacterial phospholipase C C-terminal" evidence="4">
    <location>
        <begin position="322"/>
        <end position="392"/>
    </location>
</feature>
<dbReference type="Gene3D" id="1.10.150.480">
    <property type="match status" value="1"/>
</dbReference>
<keyword evidence="7" id="KW-1185">Reference proteome</keyword>
<keyword evidence="2" id="KW-1133">Transmembrane helix</keyword>
<sequence length="486" mass="48759">MISVKRRVPARLAAAAMASGLVAAGAMAAAGPAVADEVPQNQGGGATATLGGLTTSGKAVVHDKGDTWGVDAGLFRMKVKEGGDIQSYCIDIRNPTQAGAQYKETDWEQSSLHNNPDAGKILWILEHSYPHVNDLTKLAKTAGVSSLTEDQAAAGTQVAIWRYSDHVKVDAKNENAEKLADYLTKNAEKVEEPKASLTLTPNAVSGKSGQKLGPITVHTNAKSVTVAPAGDAATKGVKVVDKTGKSITSAVNGSELFFDVPAGTADGATSLTASATTQVPIGRAFTGIGKYAKSQTQILAGSTASNVSAPATANWAKKGAIPAVTAKKDCVKGGVNVTATNQGDEAFTFTLEGKKVTVQPGKSETTFVKVAEDQAYKFTINGPNGFSKTFSGVLDCQTAGSGSTGGGTHTPAPSTAPSSHPSPASAGGSTGSGSTSGSSSTGGGDLAETGSSSATPVIASVAVGLVVVGGGAVFLLRKKKAGAAGQ</sequence>
<evidence type="ECO:0000313" key="6">
    <source>
        <dbReference type="EMBL" id="KOG90493.1"/>
    </source>
</evidence>
<evidence type="ECO:0000259" key="5">
    <source>
        <dbReference type="Pfam" id="PF08341"/>
    </source>
</evidence>
<dbReference type="InterPro" id="IPR023849">
    <property type="entry name" value="TQXA_dom"/>
</dbReference>
<dbReference type="Pfam" id="PF05506">
    <property type="entry name" value="PLipase_C_C"/>
    <property type="match status" value="1"/>
</dbReference>
<feature type="signal peptide" evidence="3">
    <location>
        <begin position="1"/>
        <end position="28"/>
    </location>
</feature>
<dbReference type="InterPro" id="IPR013552">
    <property type="entry name" value="Thioester_dom"/>
</dbReference>